<sequence length="232" mass="25457">MHDFVQIVQAVAWPLVVLAALLLLRRDLASLVDEIAGSFRRSRRIKYKGFGVALELAGEIAQDTVKQRTSIEPAANSESAEREFEALAVAYRDLKIADPAQRAAERRRLADRLGGLAIALRIDRHKLSTGHEGERVALATAVLLSPARGDLGHLLSAASPPSGSSLFRFTGYRIVLALTPTLSHERVGKGQLDRVEKILNVVEQNANAATDEPLQTLIDRTRAVVEEMRRDL</sequence>
<evidence type="ECO:0000313" key="3">
    <source>
        <dbReference type="Proteomes" id="UP001242480"/>
    </source>
</evidence>
<comment type="caution">
    <text evidence="2">The sequence shown here is derived from an EMBL/GenBank/DDBJ whole genome shotgun (WGS) entry which is preliminary data.</text>
</comment>
<keyword evidence="1" id="KW-1133">Transmembrane helix</keyword>
<keyword evidence="3" id="KW-1185">Reference proteome</keyword>
<accession>A0ABU0J239</accession>
<evidence type="ECO:0000313" key="2">
    <source>
        <dbReference type="EMBL" id="MDQ0467641.1"/>
    </source>
</evidence>
<dbReference type="RefSeq" id="WP_307267552.1">
    <property type="nucleotide sequence ID" value="NZ_JAUSVX010000001.1"/>
</dbReference>
<organism evidence="2 3">
    <name type="scientific">Labrys wisconsinensis</name>
    <dbReference type="NCBI Taxonomy" id="425677"/>
    <lineage>
        <taxon>Bacteria</taxon>
        <taxon>Pseudomonadati</taxon>
        <taxon>Pseudomonadota</taxon>
        <taxon>Alphaproteobacteria</taxon>
        <taxon>Hyphomicrobiales</taxon>
        <taxon>Xanthobacteraceae</taxon>
        <taxon>Labrys</taxon>
    </lineage>
</organism>
<keyword evidence="1" id="KW-0472">Membrane</keyword>
<keyword evidence="1" id="KW-0812">Transmembrane</keyword>
<protein>
    <submittedName>
        <fullName evidence="2">Uncharacterized protein</fullName>
    </submittedName>
</protein>
<proteinExistence type="predicted"/>
<evidence type="ECO:0000256" key="1">
    <source>
        <dbReference type="SAM" id="Phobius"/>
    </source>
</evidence>
<feature type="transmembrane region" description="Helical" evidence="1">
    <location>
        <begin position="6"/>
        <end position="24"/>
    </location>
</feature>
<dbReference type="Proteomes" id="UP001242480">
    <property type="component" value="Unassembled WGS sequence"/>
</dbReference>
<name>A0ABU0J239_9HYPH</name>
<reference evidence="2 3" key="1">
    <citation type="submission" date="2023-07" db="EMBL/GenBank/DDBJ databases">
        <title>Genomic Encyclopedia of Type Strains, Phase IV (KMG-IV): sequencing the most valuable type-strain genomes for metagenomic binning, comparative biology and taxonomic classification.</title>
        <authorList>
            <person name="Goeker M."/>
        </authorList>
    </citation>
    <scope>NUCLEOTIDE SEQUENCE [LARGE SCALE GENOMIC DNA]</scope>
    <source>
        <strain evidence="2 3">DSM 19619</strain>
    </source>
</reference>
<gene>
    <name evidence="2" type="ORF">QO011_000636</name>
</gene>
<dbReference type="EMBL" id="JAUSVX010000001">
    <property type="protein sequence ID" value="MDQ0467641.1"/>
    <property type="molecule type" value="Genomic_DNA"/>
</dbReference>